<dbReference type="EMBL" id="JAANQT010003969">
    <property type="protein sequence ID" value="KAG1300580.1"/>
    <property type="molecule type" value="Genomic_DNA"/>
</dbReference>
<name>A0A9P6WX12_RHIOR</name>
<accession>A0A9P6WX12</accession>
<keyword evidence="2" id="KW-1185">Reference proteome</keyword>
<sequence>MNEIYSVEPGVISETYILKAMSLYWNLYVLDNKYQDNVLQNIVQYDNKFQEFIQEQKKNGFKIIGYARKSPGEKDTEKRARLLRTMIDKLKSRSLIQNVFVSECSSANDPLHKRDAGQVGFEGADGSTKDMLEFLKVSESKVILVTLDYAGLSTNVEDLKEFLREYESVEKVVADRLPVKPEMEIFNRETLLLDEDAISKFDCRKRSVQRSL</sequence>
<gene>
    <name evidence="1" type="ORF">G6F64_012565</name>
</gene>
<evidence type="ECO:0000313" key="1">
    <source>
        <dbReference type="EMBL" id="KAG1300580.1"/>
    </source>
</evidence>
<comment type="caution">
    <text evidence="1">The sequence shown here is derived from an EMBL/GenBank/DDBJ whole genome shotgun (WGS) entry which is preliminary data.</text>
</comment>
<dbReference type="AlphaFoldDB" id="A0A9P6WX12"/>
<evidence type="ECO:0000313" key="2">
    <source>
        <dbReference type="Proteomes" id="UP000716291"/>
    </source>
</evidence>
<reference evidence="1" key="1">
    <citation type="journal article" date="2020" name="Microb. Genom.">
        <title>Genetic diversity of clinical and environmental Mucorales isolates obtained from an investigation of mucormycosis cases among solid organ transplant recipients.</title>
        <authorList>
            <person name="Nguyen M.H."/>
            <person name="Kaul D."/>
            <person name="Muto C."/>
            <person name="Cheng S.J."/>
            <person name="Richter R.A."/>
            <person name="Bruno V.M."/>
            <person name="Liu G."/>
            <person name="Beyhan S."/>
            <person name="Sundermann A.J."/>
            <person name="Mounaud S."/>
            <person name="Pasculle A.W."/>
            <person name="Nierman W.C."/>
            <person name="Driscoll E."/>
            <person name="Cumbie R."/>
            <person name="Clancy C.J."/>
            <person name="Dupont C.L."/>
        </authorList>
    </citation>
    <scope>NUCLEOTIDE SEQUENCE</scope>
    <source>
        <strain evidence="1">GL11</strain>
    </source>
</reference>
<dbReference type="Proteomes" id="UP000716291">
    <property type="component" value="Unassembled WGS sequence"/>
</dbReference>
<organism evidence="1 2">
    <name type="scientific">Rhizopus oryzae</name>
    <name type="common">Mucormycosis agent</name>
    <name type="synonym">Rhizopus arrhizus var. delemar</name>
    <dbReference type="NCBI Taxonomy" id="64495"/>
    <lineage>
        <taxon>Eukaryota</taxon>
        <taxon>Fungi</taxon>
        <taxon>Fungi incertae sedis</taxon>
        <taxon>Mucoromycota</taxon>
        <taxon>Mucoromycotina</taxon>
        <taxon>Mucoromycetes</taxon>
        <taxon>Mucorales</taxon>
        <taxon>Mucorineae</taxon>
        <taxon>Rhizopodaceae</taxon>
        <taxon>Rhizopus</taxon>
    </lineage>
</organism>
<protein>
    <submittedName>
        <fullName evidence="1">Uncharacterized protein</fullName>
    </submittedName>
</protein>
<proteinExistence type="predicted"/>